<evidence type="ECO:0000256" key="1">
    <source>
        <dbReference type="ARBA" id="ARBA00022679"/>
    </source>
</evidence>
<name>A0A397Q3D1_9HYPH</name>
<dbReference type="SUPFAM" id="SSF88697">
    <property type="entry name" value="PUA domain-like"/>
    <property type="match status" value="1"/>
</dbReference>
<dbReference type="GO" id="GO:0004781">
    <property type="term" value="F:sulfate adenylyltransferase (ATP) activity"/>
    <property type="evidence" value="ECO:0007669"/>
    <property type="project" value="TreeGrafter"/>
</dbReference>
<proteinExistence type="predicted"/>
<accession>A0A397Q3D1</accession>
<keyword evidence="1" id="KW-0808">Transferase</keyword>
<dbReference type="GO" id="GO:0019379">
    <property type="term" value="P:sulfate assimilation, phosphoadenylyl sulfate reduction by phosphoadenylyl-sulfate reductase (thioredoxin)"/>
    <property type="evidence" value="ECO:0007669"/>
    <property type="project" value="TreeGrafter"/>
</dbReference>
<evidence type="ECO:0000313" key="4">
    <source>
        <dbReference type="Proteomes" id="UP000266273"/>
    </source>
</evidence>
<dbReference type="InterPro" id="IPR015947">
    <property type="entry name" value="PUA-like_sf"/>
</dbReference>
<dbReference type="RefSeq" id="WP_119060863.1">
    <property type="nucleotide sequence ID" value="NZ_QXDF01000001.1"/>
</dbReference>
<evidence type="ECO:0000313" key="3">
    <source>
        <dbReference type="EMBL" id="RIA56030.1"/>
    </source>
</evidence>
<protein>
    <submittedName>
        <fullName evidence="3">PUA domain-containing protein</fullName>
    </submittedName>
</protein>
<gene>
    <name evidence="3" type="ORF">BXY53_1123</name>
</gene>
<dbReference type="InterPro" id="IPR050512">
    <property type="entry name" value="Sulf_AdTrans/APS_kinase"/>
</dbReference>
<dbReference type="Gene3D" id="3.10.400.10">
    <property type="entry name" value="Sulfate adenylyltransferase"/>
    <property type="match status" value="1"/>
</dbReference>
<dbReference type="GO" id="GO:0005737">
    <property type="term" value="C:cytoplasm"/>
    <property type="evidence" value="ECO:0007669"/>
    <property type="project" value="TreeGrafter"/>
</dbReference>
<dbReference type="PANTHER" id="PTHR42700">
    <property type="entry name" value="SULFATE ADENYLYLTRANSFERASE"/>
    <property type="match status" value="1"/>
</dbReference>
<organism evidence="3 4">
    <name type="scientific">Dichotomicrobium thermohalophilum</name>
    <dbReference type="NCBI Taxonomy" id="933063"/>
    <lineage>
        <taxon>Bacteria</taxon>
        <taxon>Pseudomonadati</taxon>
        <taxon>Pseudomonadota</taxon>
        <taxon>Alphaproteobacteria</taxon>
        <taxon>Hyphomicrobiales</taxon>
        <taxon>Hyphomicrobiaceae</taxon>
        <taxon>Dichotomicrobium</taxon>
    </lineage>
</organism>
<dbReference type="Proteomes" id="UP000266273">
    <property type="component" value="Unassembled WGS sequence"/>
</dbReference>
<dbReference type="OrthoDB" id="9804504at2"/>
<evidence type="ECO:0000259" key="2">
    <source>
        <dbReference type="Pfam" id="PF14306"/>
    </source>
</evidence>
<dbReference type="EMBL" id="QXDF01000001">
    <property type="protein sequence ID" value="RIA56030.1"/>
    <property type="molecule type" value="Genomic_DNA"/>
</dbReference>
<dbReference type="InterPro" id="IPR025980">
    <property type="entry name" value="ATP-Sase_PUA-like_dom"/>
</dbReference>
<dbReference type="GO" id="GO:0010134">
    <property type="term" value="P:sulfate assimilation via adenylyl sulfate reduction"/>
    <property type="evidence" value="ECO:0007669"/>
    <property type="project" value="TreeGrafter"/>
</dbReference>
<reference evidence="3 4" key="1">
    <citation type="submission" date="2018-08" db="EMBL/GenBank/DDBJ databases">
        <title>Genomic Encyclopedia of Archaeal and Bacterial Type Strains, Phase II (KMG-II): from individual species to whole genera.</title>
        <authorList>
            <person name="Goeker M."/>
        </authorList>
    </citation>
    <scope>NUCLEOTIDE SEQUENCE [LARGE SCALE GENOMIC DNA]</scope>
    <source>
        <strain evidence="3 4">DSM 5002</strain>
    </source>
</reference>
<dbReference type="AlphaFoldDB" id="A0A397Q3D1"/>
<keyword evidence="4" id="KW-1185">Reference proteome</keyword>
<dbReference type="PANTHER" id="PTHR42700:SF1">
    <property type="entry name" value="SULFATE ADENYLYLTRANSFERASE"/>
    <property type="match status" value="1"/>
</dbReference>
<feature type="domain" description="ATP-sulfurylase PUA-like" evidence="2">
    <location>
        <begin position="18"/>
        <end position="169"/>
    </location>
</feature>
<comment type="caution">
    <text evidence="3">The sequence shown here is derived from an EMBL/GenBank/DDBJ whole genome shotgun (WGS) entry which is preliminary data.</text>
</comment>
<sequence>MDASRQQGSVKSHTDVATAELFAAPEQIEGLKREAGELPSWDLSPRQICDLELLMNGGFAPLNGFLREADYHSVCDTMRLESGALWPMPVTLDVSAEFADRARAAGRIALRDAEGVLLALMDVESVWRPDKTREAQAVFGTTDVAHPGVRYLFDTAGEVYLGGRVIGIQPPVHYDFHHLRADRALCIHPAQGA</sequence>
<dbReference type="Pfam" id="PF14306">
    <property type="entry name" value="PUA_2"/>
    <property type="match status" value="1"/>
</dbReference>